<dbReference type="Gene3D" id="3.30.200.20">
    <property type="entry name" value="Phosphorylase Kinase, domain 1"/>
    <property type="match status" value="1"/>
</dbReference>
<feature type="compositionally biased region" description="Pro residues" evidence="15">
    <location>
        <begin position="53"/>
        <end position="64"/>
    </location>
</feature>
<feature type="compositionally biased region" description="Pro residues" evidence="15">
    <location>
        <begin position="156"/>
        <end position="181"/>
    </location>
</feature>
<evidence type="ECO:0000256" key="13">
    <source>
        <dbReference type="ARBA" id="ARBA00048367"/>
    </source>
</evidence>
<comment type="similarity">
    <text evidence="1">Belongs to the protein kinase superfamily. CMGC Ser/Thr protein kinase family. CDC2/CDKX subfamily.</text>
</comment>
<keyword evidence="4" id="KW-0808">Transferase</keyword>
<dbReference type="EC" id="2.7.11.22" evidence="2"/>
<dbReference type="GO" id="GO:0005524">
    <property type="term" value="F:ATP binding"/>
    <property type="evidence" value="ECO:0007669"/>
    <property type="project" value="UniProtKB-UniRule"/>
</dbReference>
<dbReference type="InterPro" id="IPR008271">
    <property type="entry name" value="Ser/Thr_kinase_AS"/>
</dbReference>
<dbReference type="InterPro" id="IPR011009">
    <property type="entry name" value="Kinase-like_dom_sf"/>
</dbReference>
<feature type="compositionally biased region" description="Pro residues" evidence="15">
    <location>
        <begin position="96"/>
        <end position="111"/>
    </location>
</feature>
<comment type="subunit">
    <text evidence="8">May form a complex composed of at least the catalytic subunit CRK2 and a cyclin.</text>
</comment>
<name>A0A7S2W3X6_9STRA</name>
<feature type="region of interest" description="Disordered" evidence="15">
    <location>
        <begin position="1"/>
        <end position="278"/>
    </location>
</feature>
<dbReference type="CDD" id="cd07840">
    <property type="entry name" value="STKc_CDK9_like"/>
    <property type="match status" value="1"/>
</dbReference>
<dbReference type="AlphaFoldDB" id="A0A7S2W3X6"/>
<evidence type="ECO:0000256" key="2">
    <source>
        <dbReference type="ARBA" id="ARBA00012425"/>
    </source>
</evidence>
<organism evidence="17">
    <name type="scientific">Rhizochromulina marina</name>
    <dbReference type="NCBI Taxonomy" id="1034831"/>
    <lineage>
        <taxon>Eukaryota</taxon>
        <taxon>Sar</taxon>
        <taxon>Stramenopiles</taxon>
        <taxon>Ochrophyta</taxon>
        <taxon>Dictyochophyceae</taxon>
        <taxon>Rhizochromulinales</taxon>
        <taxon>Rhizochromulina</taxon>
    </lineage>
</organism>
<dbReference type="SUPFAM" id="SSF56112">
    <property type="entry name" value="Protein kinase-like (PK-like)"/>
    <property type="match status" value="1"/>
</dbReference>
<reference evidence="17" key="1">
    <citation type="submission" date="2021-01" db="EMBL/GenBank/DDBJ databases">
        <authorList>
            <person name="Corre E."/>
            <person name="Pelletier E."/>
            <person name="Niang G."/>
            <person name="Scheremetjew M."/>
            <person name="Finn R."/>
            <person name="Kale V."/>
            <person name="Holt S."/>
            <person name="Cochrane G."/>
            <person name="Meng A."/>
            <person name="Brown T."/>
            <person name="Cohen L."/>
        </authorList>
    </citation>
    <scope>NUCLEOTIDE SEQUENCE</scope>
    <source>
        <strain evidence="17">CCMP1243</strain>
    </source>
</reference>
<dbReference type="GO" id="GO:0008353">
    <property type="term" value="F:RNA polymerase II CTD heptapeptide repeat kinase activity"/>
    <property type="evidence" value="ECO:0007669"/>
    <property type="project" value="TreeGrafter"/>
</dbReference>
<evidence type="ECO:0000256" key="14">
    <source>
        <dbReference type="PROSITE-ProRule" id="PRU10141"/>
    </source>
</evidence>
<dbReference type="GO" id="GO:0000307">
    <property type="term" value="C:cyclin-dependent protein kinase holoenzyme complex"/>
    <property type="evidence" value="ECO:0007669"/>
    <property type="project" value="TreeGrafter"/>
</dbReference>
<keyword evidence="7 14" id="KW-0067">ATP-binding</keyword>
<dbReference type="GO" id="GO:0005634">
    <property type="term" value="C:nucleus"/>
    <property type="evidence" value="ECO:0007669"/>
    <property type="project" value="TreeGrafter"/>
</dbReference>
<accession>A0A7S2W3X6</accession>
<dbReference type="PANTHER" id="PTHR24056:SF546">
    <property type="entry name" value="CYCLIN-DEPENDENT KINASE 12"/>
    <property type="match status" value="1"/>
</dbReference>
<dbReference type="FunFam" id="1.10.510.10:FF:000624">
    <property type="entry name" value="Mitogen-activated protein kinase"/>
    <property type="match status" value="1"/>
</dbReference>
<evidence type="ECO:0000256" key="11">
    <source>
        <dbReference type="ARBA" id="ARBA00042858"/>
    </source>
</evidence>
<evidence type="ECO:0000313" key="17">
    <source>
        <dbReference type="EMBL" id="CAD9666854.1"/>
    </source>
</evidence>
<sequence>MASTIAPPPRPGSASLQGPDAEGLLPPHPTPPDVSSIHKRPRDEIGSSVQPSISPPPPPPPSPPEEADGGVPPPPPSPPLGEGEEDPALGTAAALSPPPSAASPPPPPPPLLSEMSTPLPPPSPTPLPPPSTSAPPLDDFVPPPPPPDEEEAAGLPPLPPPTMSPPPPPPSPSPIPPQSPRPEPRISDGRNSKGEEDDGPPTATAILARSRSESLSEEPVEVRHVSTSDESEPDGHHSSGPVSGGSAQPGSRPRGKKRPAGNSMGSAAPKRPHRADISPVSVARGVRRCRNVTDYHAEKQVGEGQYGEVFMARDKRNGRRVALKKLKMASERDGFPITAIREIKILNQLQHQNIVNLIEIVTNHQKGAKHSLLEDDSVYMVFEYMDYDLQGLIYANNRGVYLSPQHIKSYTKQLLDGVYAMHKNKIMHRDLKGANILVDAHGHLKIADWGLAIAYSDKVKRYTNPVVTLWFRAPELLLGSTSYDYSIDLWSVGCIFAELILGRNMLPGSKTEADQLEKIFSILGTPKLRPGDPGTAADPDYQYDVWPGVVGCPGWQHYAQQPPRPRVLQTQFGGNAHEVRHGGPIRVKYGSSATVAAVDLMEKLLTLDPATRITAEGALDHDYFWKDGCPPKPEDLPTFKVKSVHELDARKANEARRAKLQKRAKVHPPACEALRCLEKRVFDRWALVCAGQACRHGGETQTGFLTPGRKARPSELPLGRYHFRHQTEWPRQRWRFVAQHSRRTCRGSDQFPLPLESPVEPPRYCHSPRARPRSVALFFFSSMFVLSSPT</sequence>
<dbReference type="PANTHER" id="PTHR24056">
    <property type="entry name" value="CELL DIVISION PROTEIN KINASE"/>
    <property type="match status" value="1"/>
</dbReference>
<dbReference type="PROSITE" id="PS00108">
    <property type="entry name" value="PROTEIN_KINASE_ST"/>
    <property type="match status" value="1"/>
</dbReference>
<evidence type="ECO:0000256" key="7">
    <source>
        <dbReference type="ARBA" id="ARBA00022840"/>
    </source>
</evidence>
<gene>
    <name evidence="17" type="ORF">RMAR1173_LOCUS3012</name>
</gene>
<keyword evidence="6" id="KW-0418">Kinase</keyword>
<evidence type="ECO:0000256" key="9">
    <source>
        <dbReference type="ARBA" id="ARBA00039612"/>
    </source>
</evidence>
<evidence type="ECO:0000259" key="16">
    <source>
        <dbReference type="PROSITE" id="PS50011"/>
    </source>
</evidence>
<feature type="compositionally biased region" description="Pro residues" evidence="15">
    <location>
        <begin position="1"/>
        <end position="11"/>
    </location>
</feature>
<protein>
    <recommendedName>
        <fullName evidence="9">Cyclin-dependent kinase 2 homolog</fullName>
        <ecNumber evidence="2">2.7.11.22</ecNumber>
    </recommendedName>
    <alternativeName>
        <fullName evidence="10">Cell division control protein 2 homolog</fullName>
    </alternativeName>
    <alternativeName>
        <fullName evidence="11">cdc2-related kinase 2</fullName>
    </alternativeName>
</protein>
<dbReference type="InterPro" id="IPR000719">
    <property type="entry name" value="Prot_kinase_dom"/>
</dbReference>
<dbReference type="InterPro" id="IPR050108">
    <property type="entry name" value="CDK"/>
</dbReference>
<feature type="binding site" evidence="14">
    <location>
        <position position="324"/>
    </location>
    <ligand>
        <name>ATP</name>
        <dbReference type="ChEBI" id="CHEBI:30616"/>
    </ligand>
</feature>
<feature type="compositionally biased region" description="Basic and acidic residues" evidence="15">
    <location>
        <begin position="210"/>
        <end position="237"/>
    </location>
</feature>
<keyword evidence="3" id="KW-0723">Serine/threonine-protein kinase</keyword>
<dbReference type="GO" id="GO:0032968">
    <property type="term" value="P:positive regulation of transcription elongation by RNA polymerase II"/>
    <property type="evidence" value="ECO:0007669"/>
    <property type="project" value="TreeGrafter"/>
</dbReference>
<dbReference type="Gene3D" id="1.10.510.10">
    <property type="entry name" value="Transferase(Phosphotransferase) domain 1"/>
    <property type="match status" value="1"/>
</dbReference>
<keyword evidence="5 14" id="KW-0547">Nucleotide-binding</keyword>
<evidence type="ECO:0000256" key="1">
    <source>
        <dbReference type="ARBA" id="ARBA00006485"/>
    </source>
</evidence>
<evidence type="ECO:0000256" key="12">
    <source>
        <dbReference type="ARBA" id="ARBA00047811"/>
    </source>
</evidence>
<feature type="compositionally biased region" description="Basic and acidic residues" evidence="15">
    <location>
        <begin position="182"/>
        <end position="194"/>
    </location>
</feature>
<dbReference type="FunFam" id="3.30.200.20:FF:000124">
    <property type="entry name" value="Cyclin-dependent kinase 4"/>
    <property type="match status" value="1"/>
</dbReference>
<evidence type="ECO:0000256" key="4">
    <source>
        <dbReference type="ARBA" id="ARBA00022679"/>
    </source>
</evidence>
<dbReference type="SMART" id="SM00220">
    <property type="entry name" value="S_TKc"/>
    <property type="match status" value="1"/>
</dbReference>
<comment type="catalytic activity">
    <reaction evidence="12">
        <text>L-threonyl-[protein] + ATP = O-phospho-L-threonyl-[protein] + ADP + H(+)</text>
        <dbReference type="Rhea" id="RHEA:46608"/>
        <dbReference type="Rhea" id="RHEA-COMP:11060"/>
        <dbReference type="Rhea" id="RHEA-COMP:11605"/>
        <dbReference type="ChEBI" id="CHEBI:15378"/>
        <dbReference type="ChEBI" id="CHEBI:30013"/>
        <dbReference type="ChEBI" id="CHEBI:30616"/>
        <dbReference type="ChEBI" id="CHEBI:61977"/>
        <dbReference type="ChEBI" id="CHEBI:456216"/>
        <dbReference type="EC" id="2.7.11.22"/>
    </reaction>
</comment>
<comment type="catalytic activity">
    <reaction evidence="13">
        <text>L-seryl-[protein] + ATP = O-phospho-L-seryl-[protein] + ADP + H(+)</text>
        <dbReference type="Rhea" id="RHEA:17989"/>
        <dbReference type="Rhea" id="RHEA-COMP:9863"/>
        <dbReference type="Rhea" id="RHEA-COMP:11604"/>
        <dbReference type="ChEBI" id="CHEBI:15378"/>
        <dbReference type="ChEBI" id="CHEBI:29999"/>
        <dbReference type="ChEBI" id="CHEBI:30616"/>
        <dbReference type="ChEBI" id="CHEBI:83421"/>
        <dbReference type="ChEBI" id="CHEBI:456216"/>
        <dbReference type="EC" id="2.7.11.22"/>
    </reaction>
</comment>
<feature type="domain" description="Protein kinase" evidence="16">
    <location>
        <begin position="295"/>
        <end position="624"/>
    </location>
</feature>
<dbReference type="GO" id="GO:0004693">
    <property type="term" value="F:cyclin-dependent protein serine/threonine kinase activity"/>
    <property type="evidence" value="ECO:0007669"/>
    <property type="project" value="UniProtKB-EC"/>
</dbReference>
<dbReference type="EMBL" id="HBHJ01004616">
    <property type="protein sequence ID" value="CAD9666854.1"/>
    <property type="molecule type" value="Transcribed_RNA"/>
</dbReference>
<evidence type="ECO:0000256" key="6">
    <source>
        <dbReference type="ARBA" id="ARBA00022777"/>
    </source>
</evidence>
<proteinExistence type="inferred from homology"/>
<dbReference type="InterPro" id="IPR017441">
    <property type="entry name" value="Protein_kinase_ATP_BS"/>
</dbReference>
<dbReference type="Pfam" id="PF00069">
    <property type="entry name" value="Pkinase"/>
    <property type="match status" value="1"/>
</dbReference>
<evidence type="ECO:0000256" key="3">
    <source>
        <dbReference type="ARBA" id="ARBA00022527"/>
    </source>
</evidence>
<evidence type="ECO:0000256" key="15">
    <source>
        <dbReference type="SAM" id="MobiDB-lite"/>
    </source>
</evidence>
<dbReference type="PROSITE" id="PS50011">
    <property type="entry name" value="PROTEIN_KINASE_DOM"/>
    <property type="match status" value="1"/>
</dbReference>
<dbReference type="PROSITE" id="PS00107">
    <property type="entry name" value="PROTEIN_KINASE_ATP"/>
    <property type="match status" value="1"/>
</dbReference>
<feature type="compositionally biased region" description="Pro residues" evidence="15">
    <location>
        <begin position="118"/>
        <end position="133"/>
    </location>
</feature>
<evidence type="ECO:0000256" key="10">
    <source>
        <dbReference type="ARBA" id="ARBA00041902"/>
    </source>
</evidence>
<evidence type="ECO:0000256" key="5">
    <source>
        <dbReference type="ARBA" id="ARBA00022741"/>
    </source>
</evidence>
<evidence type="ECO:0000256" key="8">
    <source>
        <dbReference type="ARBA" id="ARBA00038543"/>
    </source>
</evidence>